<evidence type="ECO:0000256" key="6">
    <source>
        <dbReference type="ARBA" id="ARBA00023022"/>
    </source>
</evidence>
<evidence type="ECO:0000256" key="1">
    <source>
        <dbReference type="ARBA" id="ARBA00000632"/>
    </source>
</evidence>
<dbReference type="OrthoDB" id="6337871at2759"/>
<keyword evidence="3" id="KW-0929">Antimicrobial</keyword>
<keyword evidence="6" id="KW-0044">Antibiotic</keyword>
<dbReference type="VEuPathDB" id="VectorBase:ASIC007103"/>
<dbReference type="FunFam" id="1.10.530.10:FF:000019">
    <property type="entry name" value="lysozyme"/>
    <property type="match status" value="1"/>
</dbReference>
<keyword evidence="13" id="KW-1185">Reference proteome</keyword>
<dbReference type="OMA" id="SISRAYW"/>
<evidence type="ECO:0000256" key="10">
    <source>
        <dbReference type="SAM" id="SignalP"/>
    </source>
</evidence>
<keyword evidence="5" id="KW-0378">Hydrolase</keyword>
<dbReference type="PROSITE" id="PS51909">
    <property type="entry name" value="LYSOZYME_I"/>
    <property type="match status" value="1"/>
</dbReference>
<evidence type="ECO:0000256" key="2">
    <source>
        <dbReference type="ARBA" id="ARBA00012732"/>
    </source>
</evidence>
<dbReference type="EC" id="3.2.1.17" evidence="2"/>
<dbReference type="SUPFAM" id="SSF53955">
    <property type="entry name" value="Lysozyme-like"/>
    <property type="match status" value="1"/>
</dbReference>
<keyword evidence="4" id="KW-0081">Bacteriolytic enzyme</keyword>
<dbReference type="EMBL" id="ATLV01014931">
    <property type="status" value="NOT_ANNOTATED_CDS"/>
    <property type="molecule type" value="Genomic_DNA"/>
</dbReference>
<evidence type="ECO:0000313" key="13">
    <source>
        <dbReference type="Proteomes" id="UP000030765"/>
    </source>
</evidence>
<dbReference type="VEuPathDB" id="VectorBase:ASIS011313"/>
<protein>
    <recommendedName>
        <fullName evidence="2">lysozyme</fullName>
        <ecNumber evidence="2">3.2.1.17</ecNumber>
    </recommendedName>
</protein>
<feature type="disulfide bond" evidence="9">
    <location>
        <begin position="44"/>
        <end position="50"/>
    </location>
</feature>
<reference evidence="11 13" key="1">
    <citation type="journal article" date="2014" name="BMC Genomics">
        <title>Genome sequence of Anopheles sinensis provides insight into genetics basis of mosquito competence for malaria parasites.</title>
        <authorList>
            <person name="Zhou D."/>
            <person name="Zhang D."/>
            <person name="Ding G."/>
            <person name="Shi L."/>
            <person name="Hou Q."/>
            <person name="Ye Y."/>
            <person name="Xu Y."/>
            <person name="Zhou H."/>
            <person name="Xiong C."/>
            <person name="Li S."/>
            <person name="Yu J."/>
            <person name="Hong S."/>
            <person name="Yu X."/>
            <person name="Zou P."/>
            <person name="Chen C."/>
            <person name="Chang X."/>
            <person name="Wang W."/>
            <person name="Lv Y."/>
            <person name="Sun Y."/>
            <person name="Ma L."/>
            <person name="Shen B."/>
            <person name="Zhu C."/>
        </authorList>
    </citation>
    <scope>NUCLEOTIDE SEQUENCE [LARGE SCALE GENOMIC DNA]</scope>
</reference>
<feature type="disulfide bond" evidence="9">
    <location>
        <begin position="39"/>
        <end position="123"/>
    </location>
</feature>
<gene>
    <name evidence="11" type="ORF">ZHAS_00007103</name>
</gene>
<feature type="disulfide bond" evidence="9">
    <location>
        <begin position="93"/>
        <end position="99"/>
    </location>
</feature>
<dbReference type="STRING" id="74873.A0A084VNW1"/>
<proteinExistence type="predicted"/>
<feature type="chain" id="PRO_5001783753" description="lysozyme" evidence="10">
    <location>
        <begin position="30"/>
        <end position="156"/>
    </location>
</feature>
<evidence type="ECO:0000313" key="11">
    <source>
        <dbReference type="EMBL" id="KFB39655.1"/>
    </source>
</evidence>
<evidence type="ECO:0000256" key="8">
    <source>
        <dbReference type="ARBA" id="ARBA00023295"/>
    </source>
</evidence>
<dbReference type="PANTHER" id="PTHR11195:SF13">
    <property type="entry name" value="INVERTEBRATE-TYPE LYSOZYME 2-RELATED"/>
    <property type="match status" value="1"/>
</dbReference>
<evidence type="ECO:0000256" key="4">
    <source>
        <dbReference type="ARBA" id="ARBA00022638"/>
    </source>
</evidence>
<reference evidence="12" key="2">
    <citation type="submission" date="2020-05" db="UniProtKB">
        <authorList>
            <consortium name="EnsemblMetazoa"/>
        </authorList>
    </citation>
    <scope>IDENTIFICATION</scope>
</reference>
<dbReference type="EnsemblMetazoa" id="ASIC007103-RA">
    <property type="protein sequence ID" value="ASIC007103-PA"/>
    <property type="gene ID" value="ASIC007103"/>
</dbReference>
<dbReference type="AlphaFoldDB" id="A0A084VNW1"/>
<feature type="signal peptide" evidence="10">
    <location>
        <begin position="1"/>
        <end position="29"/>
    </location>
</feature>
<comment type="catalytic activity">
    <reaction evidence="1">
        <text>Hydrolysis of (1-&gt;4)-beta-linkages between N-acetylmuramic acid and N-acetyl-D-glucosamine residues in a peptidoglycan and between N-acetyl-D-glucosamine residues in chitodextrins.</text>
        <dbReference type="EC" id="3.2.1.17"/>
    </reaction>
</comment>
<keyword evidence="7 9" id="KW-1015">Disulfide bond</keyword>
<dbReference type="EMBL" id="KE524996">
    <property type="protein sequence ID" value="KFB39655.1"/>
    <property type="molecule type" value="Genomic_DNA"/>
</dbReference>
<dbReference type="Gene3D" id="1.10.530.10">
    <property type="match status" value="1"/>
</dbReference>
<dbReference type="CDD" id="cd16890">
    <property type="entry name" value="lyz_i"/>
    <property type="match status" value="1"/>
</dbReference>
<evidence type="ECO:0000256" key="5">
    <source>
        <dbReference type="ARBA" id="ARBA00022801"/>
    </source>
</evidence>
<dbReference type="PANTHER" id="PTHR11195">
    <property type="entry name" value="DESTABILASE-RELATED"/>
    <property type="match status" value="1"/>
</dbReference>
<organism evidence="12 13">
    <name type="scientific">Anopheles sinensis</name>
    <name type="common">Mosquito</name>
    <dbReference type="NCBI Taxonomy" id="74873"/>
    <lineage>
        <taxon>Eukaryota</taxon>
        <taxon>Metazoa</taxon>
        <taxon>Ecdysozoa</taxon>
        <taxon>Arthropoda</taxon>
        <taxon>Hexapoda</taxon>
        <taxon>Insecta</taxon>
        <taxon>Pterygota</taxon>
        <taxon>Neoptera</taxon>
        <taxon>Endopterygota</taxon>
        <taxon>Diptera</taxon>
        <taxon>Nematocera</taxon>
        <taxon>Culicoidea</taxon>
        <taxon>Culicidae</taxon>
        <taxon>Anophelinae</taxon>
        <taxon>Anopheles</taxon>
    </lineage>
</organism>
<keyword evidence="10" id="KW-0732">Signal</keyword>
<evidence type="ECO:0000256" key="9">
    <source>
        <dbReference type="PIRSR" id="PIRSR608597-3"/>
    </source>
</evidence>
<evidence type="ECO:0000256" key="3">
    <source>
        <dbReference type="ARBA" id="ARBA00022529"/>
    </source>
</evidence>
<dbReference type="GO" id="GO:0031640">
    <property type="term" value="P:killing of cells of another organism"/>
    <property type="evidence" value="ECO:0007669"/>
    <property type="project" value="UniProtKB-KW"/>
</dbReference>
<dbReference type="Proteomes" id="UP000030765">
    <property type="component" value="Unassembled WGS sequence"/>
</dbReference>
<evidence type="ECO:0000313" key="12">
    <source>
        <dbReference type="EnsemblMetazoa" id="ASIC007103-PA"/>
    </source>
</evidence>
<name>A0A084VNW1_ANOSI</name>
<accession>A0A084VNW1</accession>
<dbReference type="InterPro" id="IPR023346">
    <property type="entry name" value="Lysozyme-like_dom_sf"/>
</dbReference>
<keyword evidence="8" id="KW-0326">Glycosidase</keyword>
<dbReference type="Pfam" id="PF05497">
    <property type="entry name" value="Destabilase"/>
    <property type="match status" value="1"/>
</dbReference>
<evidence type="ECO:0000256" key="7">
    <source>
        <dbReference type="ARBA" id="ARBA00023157"/>
    </source>
</evidence>
<dbReference type="InterPro" id="IPR008597">
    <property type="entry name" value="Invert_lysozyme"/>
</dbReference>
<dbReference type="GO" id="GO:0003796">
    <property type="term" value="F:lysozyme activity"/>
    <property type="evidence" value="ECO:0007669"/>
    <property type="project" value="UniProtKB-EC"/>
</dbReference>
<dbReference type="GO" id="GO:0042742">
    <property type="term" value="P:defense response to bacterium"/>
    <property type="evidence" value="ECO:0007669"/>
    <property type="project" value="UniProtKB-KW"/>
</dbReference>
<sequence length="156" mass="17305">MSRFWLFFAYAPIFMVLILSLAPLPSAHGVFLSNLNDTCFRCICEASTGCSAQADCRQSYCGPFSISRAYWMDAGRVVLPNDDPTRWGSFEDCANDYECATNIVNQYMEKYGTDCNSDGLVDCIDYTMLHVNGGPRCQGALGGAFASKFFQCLRSK</sequence>